<dbReference type="AlphaFoldDB" id="A0A4Z2H3E9"/>
<keyword evidence="2" id="KW-1185">Reference proteome</keyword>
<evidence type="ECO:0000313" key="2">
    <source>
        <dbReference type="Proteomes" id="UP000314294"/>
    </source>
</evidence>
<name>A0A4Z2H3E9_9TELE</name>
<evidence type="ECO:0000313" key="1">
    <source>
        <dbReference type="EMBL" id="TNN60279.1"/>
    </source>
</evidence>
<organism evidence="1 2">
    <name type="scientific">Liparis tanakae</name>
    <name type="common">Tanaka's snailfish</name>
    <dbReference type="NCBI Taxonomy" id="230148"/>
    <lineage>
        <taxon>Eukaryota</taxon>
        <taxon>Metazoa</taxon>
        <taxon>Chordata</taxon>
        <taxon>Craniata</taxon>
        <taxon>Vertebrata</taxon>
        <taxon>Euteleostomi</taxon>
        <taxon>Actinopterygii</taxon>
        <taxon>Neopterygii</taxon>
        <taxon>Teleostei</taxon>
        <taxon>Neoteleostei</taxon>
        <taxon>Acanthomorphata</taxon>
        <taxon>Eupercaria</taxon>
        <taxon>Perciformes</taxon>
        <taxon>Cottioidei</taxon>
        <taxon>Cottales</taxon>
        <taxon>Liparidae</taxon>
        <taxon>Liparis</taxon>
    </lineage>
</organism>
<reference evidence="1 2" key="1">
    <citation type="submission" date="2019-03" db="EMBL/GenBank/DDBJ databases">
        <title>First draft genome of Liparis tanakae, snailfish: a comprehensive survey of snailfish specific genes.</title>
        <authorList>
            <person name="Kim W."/>
            <person name="Song I."/>
            <person name="Jeong J.-H."/>
            <person name="Kim D."/>
            <person name="Kim S."/>
            <person name="Ryu S."/>
            <person name="Song J.Y."/>
            <person name="Lee S.K."/>
        </authorList>
    </citation>
    <scope>NUCLEOTIDE SEQUENCE [LARGE SCALE GENOMIC DNA]</scope>
    <source>
        <tissue evidence="1">Muscle</tissue>
    </source>
</reference>
<proteinExistence type="predicted"/>
<sequence length="103" mass="11732">MQTCGYNGTMVASVKFPQVCARPRIFFQELLLSLIVSQKYRRAYRDEERRSIKATSDALAVTKPAAGRHCRGDESPDWTWFSLGILRLFTPAHCHTVLADRDT</sequence>
<accession>A0A4Z2H3E9</accession>
<dbReference type="EMBL" id="SRLO01000337">
    <property type="protein sequence ID" value="TNN60279.1"/>
    <property type="molecule type" value="Genomic_DNA"/>
</dbReference>
<dbReference type="Proteomes" id="UP000314294">
    <property type="component" value="Unassembled WGS sequence"/>
</dbReference>
<comment type="caution">
    <text evidence="1">The sequence shown here is derived from an EMBL/GenBank/DDBJ whole genome shotgun (WGS) entry which is preliminary data.</text>
</comment>
<protein>
    <submittedName>
        <fullName evidence="1">Uncharacterized protein</fullName>
    </submittedName>
</protein>
<gene>
    <name evidence="1" type="ORF">EYF80_029532</name>
</gene>